<accession>A0AAD2WUR1</accession>
<dbReference type="PROSITE" id="PS00449">
    <property type="entry name" value="ATPASE_A"/>
    <property type="match status" value="1"/>
</dbReference>
<proteinExistence type="inferred from homology"/>
<evidence type="ECO:0000256" key="4">
    <source>
        <dbReference type="ARBA" id="ARBA00022547"/>
    </source>
</evidence>
<keyword evidence="8 11" id="KW-0406">Ion transport</keyword>
<keyword evidence="6 11" id="KW-0375">Hydrogen ion transport</keyword>
<evidence type="ECO:0000313" key="13">
    <source>
        <dbReference type="EMBL" id="EPU38505.1"/>
    </source>
</evidence>
<dbReference type="NCBIfam" id="NF004479">
    <property type="entry name" value="PRK05815.1-4"/>
    <property type="match status" value="1"/>
</dbReference>
<evidence type="ECO:0000256" key="5">
    <source>
        <dbReference type="ARBA" id="ARBA00022692"/>
    </source>
</evidence>
<reference evidence="13 14" key="1">
    <citation type="submission" date="2012-07" db="EMBL/GenBank/DDBJ databases">
        <authorList>
            <person name="Moroni P."/>
            <person name="Richards V.P."/>
            <person name="Durkin S.A.S."/>
            <person name="Kim M."/>
            <person name="Pavinski Bitar P.D."/>
            <person name="Stanhope M.J."/>
            <person name="Town C.D."/>
            <person name="Zadoks R.N."/>
            <person name="Venter J.C."/>
        </authorList>
    </citation>
    <scope>NUCLEOTIDE SEQUENCE [LARGE SCALE GENOMIC DNA]</scope>
    <source>
        <strain evidence="13 14">MRI Z1-216</strain>
    </source>
</reference>
<keyword evidence="9 11" id="KW-0472">Membrane</keyword>
<evidence type="ECO:0000256" key="1">
    <source>
        <dbReference type="ARBA" id="ARBA00004141"/>
    </source>
</evidence>
<dbReference type="SMR" id="A0AAD2WUR1"/>
<dbReference type="EMBL" id="ALSF01000077">
    <property type="protein sequence ID" value="EPU38505.1"/>
    <property type="molecule type" value="Genomic_DNA"/>
</dbReference>
<evidence type="ECO:0000256" key="3">
    <source>
        <dbReference type="ARBA" id="ARBA00022448"/>
    </source>
</evidence>
<evidence type="ECO:0000256" key="9">
    <source>
        <dbReference type="ARBA" id="ARBA00023136"/>
    </source>
</evidence>
<evidence type="ECO:0000256" key="12">
    <source>
        <dbReference type="RuleBase" id="RU000483"/>
    </source>
</evidence>
<evidence type="ECO:0000256" key="10">
    <source>
        <dbReference type="ARBA" id="ARBA00023310"/>
    </source>
</evidence>
<dbReference type="PANTHER" id="PTHR42823">
    <property type="entry name" value="ATP SYNTHASE SUBUNIT A, CHLOROPLASTIC"/>
    <property type="match status" value="1"/>
</dbReference>
<dbReference type="Proteomes" id="UP000015176">
    <property type="component" value="Unassembled WGS sequence"/>
</dbReference>
<dbReference type="CDD" id="cd00310">
    <property type="entry name" value="ATP-synt_Fo_a_6"/>
    <property type="match status" value="1"/>
</dbReference>
<dbReference type="GO" id="GO:0005886">
    <property type="term" value="C:plasma membrane"/>
    <property type="evidence" value="ECO:0007669"/>
    <property type="project" value="UniProtKB-SubCell"/>
</dbReference>
<name>A0AAD2WUR1_STRAG</name>
<feature type="transmembrane region" description="Helical" evidence="11">
    <location>
        <begin position="20"/>
        <end position="39"/>
    </location>
</feature>
<keyword evidence="10 11" id="KW-0066">ATP synthesis</keyword>
<dbReference type="RefSeq" id="WP_000446421.1">
    <property type="nucleotide sequence ID" value="NZ_ALSF01000077.1"/>
</dbReference>
<evidence type="ECO:0000256" key="6">
    <source>
        <dbReference type="ARBA" id="ARBA00022781"/>
    </source>
</evidence>
<sequence>MESTSNPTVSFLGIDFDLTILAMSLLTITIIFILVFWASRKMTIKPKGKQNVLEYVYELVNNTISQNLGHYTKNYSLLMFILFSFVFIANNLGLMTSLKTHEHNFWTSPTANFGVDITLSLLVAFICHIEGIRKKGIGGYLKGFLSPTPAMLPMNLLEEVTNVASLALRLFGNIFSGEVVTGLLLQLAVLSPFTGPLAFALNIVWTAFSMFIGFIQAYVFIILSSSYIGHKVHGDEEE</sequence>
<comment type="function">
    <text evidence="11 12">Key component of the proton channel; it plays a direct role in the translocation of protons across the membrane.</text>
</comment>
<dbReference type="AlphaFoldDB" id="A0AAD2WUR1"/>
<comment type="subcellular location">
    <subcellularLocation>
        <location evidence="11 12">Cell membrane</location>
        <topology evidence="11 12">Multi-pass membrane protein</topology>
    </subcellularLocation>
    <subcellularLocation>
        <location evidence="1">Membrane</location>
        <topology evidence="1">Multi-pass membrane protein</topology>
    </subcellularLocation>
</comment>
<dbReference type="HAMAP" id="MF_01393">
    <property type="entry name" value="ATP_synth_a_bact"/>
    <property type="match status" value="1"/>
</dbReference>
<feature type="transmembrane region" description="Helical" evidence="11">
    <location>
        <begin position="199"/>
        <end position="223"/>
    </location>
</feature>
<keyword evidence="7 11" id="KW-1133">Transmembrane helix</keyword>
<dbReference type="GO" id="GO:0042777">
    <property type="term" value="P:proton motive force-driven plasma membrane ATP synthesis"/>
    <property type="evidence" value="ECO:0007669"/>
    <property type="project" value="TreeGrafter"/>
</dbReference>
<evidence type="ECO:0000256" key="7">
    <source>
        <dbReference type="ARBA" id="ARBA00022989"/>
    </source>
</evidence>
<protein>
    <recommendedName>
        <fullName evidence="11 12">ATP synthase subunit a</fullName>
    </recommendedName>
    <alternativeName>
        <fullName evidence="11">ATP synthase F0 sector subunit a</fullName>
    </alternativeName>
    <alternativeName>
        <fullName evidence="11">F-ATPase subunit 6</fullName>
    </alternativeName>
</protein>
<dbReference type="PANTHER" id="PTHR42823:SF3">
    <property type="entry name" value="ATP SYNTHASE SUBUNIT A, CHLOROPLASTIC"/>
    <property type="match status" value="1"/>
</dbReference>
<keyword evidence="4 11" id="KW-0138">CF(0)</keyword>
<comment type="similarity">
    <text evidence="2 11 12">Belongs to the ATPase A chain family.</text>
</comment>
<feature type="transmembrane region" description="Helical" evidence="11">
    <location>
        <begin position="170"/>
        <end position="193"/>
    </location>
</feature>
<keyword evidence="5 11" id="KW-0812">Transmembrane</keyword>
<evidence type="ECO:0000256" key="11">
    <source>
        <dbReference type="HAMAP-Rule" id="MF_01393"/>
    </source>
</evidence>
<dbReference type="PRINTS" id="PR00123">
    <property type="entry name" value="ATPASEA"/>
</dbReference>
<dbReference type="NCBIfam" id="TIGR01131">
    <property type="entry name" value="ATP_synt_6_or_A"/>
    <property type="match status" value="1"/>
</dbReference>
<dbReference type="GO" id="GO:0045259">
    <property type="term" value="C:proton-transporting ATP synthase complex"/>
    <property type="evidence" value="ECO:0007669"/>
    <property type="project" value="UniProtKB-KW"/>
</dbReference>
<dbReference type="GO" id="GO:0046933">
    <property type="term" value="F:proton-transporting ATP synthase activity, rotational mechanism"/>
    <property type="evidence" value="ECO:0007669"/>
    <property type="project" value="UniProtKB-UniRule"/>
</dbReference>
<dbReference type="Pfam" id="PF00119">
    <property type="entry name" value="ATP-synt_A"/>
    <property type="match status" value="1"/>
</dbReference>
<feature type="transmembrane region" description="Helical" evidence="11">
    <location>
        <begin position="113"/>
        <end position="132"/>
    </location>
</feature>
<dbReference type="SUPFAM" id="SSF81336">
    <property type="entry name" value="F1F0 ATP synthase subunit A"/>
    <property type="match status" value="1"/>
</dbReference>
<comment type="caution">
    <text evidence="13">The sequence shown here is derived from an EMBL/GenBank/DDBJ whole genome shotgun (WGS) entry which is preliminary data.</text>
</comment>
<dbReference type="InterPro" id="IPR023011">
    <property type="entry name" value="ATP_synth_F0_asu_AS"/>
</dbReference>
<dbReference type="GeneID" id="66885808"/>
<feature type="transmembrane region" description="Helical" evidence="11">
    <location>
        <begin position="75"/>
        <end position="93"/>
    </location>
</feature>
<evidence type="ECO:0000313" key="14">
    <source>
        <dbReference type="Proteomes" id="UP000015176"/>
    </source>
</evidence>
<dbReference type="InterPro" id="IPR045082">
    <property type="entry name" value="ATP_syn_F0_a_bact/chloroplast"/>
</dbReference>
<dbReference type="InterPro" id="IPR035908">
    <property type="entry name" value="F0_ATP_A_sf"/>
</dbReference>
<dbReference type="InterPro" id="IPR000568">
    <property type="entry name" value="ATP_synth_F0_asu"/>
</dbReference>
<evidence type="ECO:0000256" key="8">
    <source>
        <dbReference type="ARBA" id="ARBA00023065"/>
    </source>
</evidence>
<keyword evidence="11" id="KW-1003">Cell membrane</keyword>
<gene>
    <name evidence="11" type="primary">atpB</name>
    <name evidence="13" type="ORF">SAG0164_02355</name>
</gene>
<evidence type="ECO:0000256" key="2">
    <source>
        <dbReference type="ARBA" id="ARBA00006810"/>
    </source>
</evidence>
<organism evidence="13 14">
    <name type="scientific">Streptococcus agalactiae MRI Z1-216</name>
    <dbReference type="NCBI Taxonomy" id="1154879"/>
    <lineage>
        <taxon>Bacteria</taxon>
        <taxon>Bacillati</taxon>
        <taxon>Bacillota</taxon>
        <taxon>Bacilli</taxon>
        <taxon>Lactobacillales</taxon>
        <taxon>Streptococcaceae</taxon>
        <taxon>Streptococcus</taxon>
    </lineage>
</organism>
<keyword evidence="3 11" id="KW-0813">Transport</keyword>
<dbReference type="Gene3D" id="1.20.120.220">
    <property type="entry name" value="ATP synthase, F0 complex, subunit A"/>
    <property type="match status" value="1"/>
</dbReference>